<feature type="compositionally biased region" description="Polar residues" evidence="1">
    <location>
        <begin position="1195"/>
        <end position="1206"/>
    </location>
</feature>
<feature type="compositionally biased region" description="Polar residues" evidence="1">
    <location>
        <begin position="441"/>
        <end position="451"/>
    </location>
</feature>
<name>A0A448XCS9_9PLAT</name>
<feature type="compositionally biased region" description="Low complexity" evidence="1">
    <location>
        <begin position="567"/>
        <end position="579"/>
    </location>
</feature>
<dbReference type="EMBL" id="CAAALY010246302">
    <property type="protein sequence ID" value="VEL33732.1"/>
    <property type="molecule type" value="Genomic_DNA"/>
</dbReference>
<feature type="compositionally biased region" description="Polar residues" evidence="1">
    <location>
        <begin position="1084"/>
        <end position="1117"/>
    </location>
</feature>
<feature type="region of interest" description="Disordered" evidence="1">
    <location>
        <begin position="320"/>
        <end position="352"/>
    </location>
</feature>
<evidence type="ECO:0000256" key="1">
    <source>
        <dbReference type="SAM" id="MobiDB-lite"/>
    </source>
</evidence>
<feature type="region of interest" description="Disordered" evidence="1">
    <location>
        <begin position="551"/>
        <end position="623"/>
    </location>
</feature>
<feature type="compositionally biased region" description="Basic and acidic residues" evidence="1">
    <location>
        <begin position="1292"/>
        <end position="1312"/>
    </location>
</feature>
<reference evidence="2" key="1">
    <citation type="submission" date="2018-11" db="EMBL/GenBank/DDBJ databases">
        <authorList>
            <consortium name="Pathogen Informatics"/>
        </authorList>
    </citation>
    <scope>NUCLEOTIDE SEQUENCE</scope>
</reference>
<feature type="region of interest" description="Disordered" evidence="1">
    <location>
        <begin position="441"/>
        <end position="467"/>
    </location>
</feature>
<feature type="region of interest" description="Disordered" evidence="1">
    <location>
        <begin position="801"/>
        <end position="829"/>
    </location>
</feature>
<feature type="region of interest" description="Disordered" evidence="1">
    <location>
        <begin position="1082"/>
        <end position="1121"/>
    </location>
</feature>
<proteinExistence type="predicted"/>
<protein>
    <submittedName>
        <fullName evidence="2">Uncharacterized protein</fullName>
    </submittedName>
</protein>
<feature type="compositionally biased region" description="Low complexity" evidence="1">
    <location>
        <begin position="1225"/>
        <end position="1238"/>
    </location>
</feature>
<feature type="compositionally biased region" description="Acidic residues" evidence="1">
    <location>
        <begin position="453"/>
        <end position="464"/>
    </location>
</feature>
<accession>A0A448XCS9</accession>
<feature type="region of interest" description="Disordered" evidence="1">
    <location>
        <begin position="993"/>
        <end position="1015"/>
    </location>
</feature>
<comment type="caution">
    <text evidence="2">The sequence shown here is derived from an EMBL/GenBank/DDBJ whole genome shotgun (WGS) entry which is preliminary data.</text>
</comment>
<evidence type="ECO:0000313" key="3">
    <source>
        <dbReference type="Proteomes" id="UP000784294"/>
    </source>
</evidence>
<feature type="compositionally biased region" description="Polar residues" evidence="1">
    <location>
        <begin position="1239"/>
        <end position="1248"/>
    </location>
</feature>
<feature type="region of interest" description="Disordered" evidence="1">
    <location>
        <begin position="1292"/>
        <end position="1327"/>
    </location>
</feature>
<sequence length="1340" mass="142870">MRRAGLQFWHPLGLISALNKKQRIFFKAYYRDYRASCISRDPLDSLLCEEEEQEEGKSFSTRSCEFHLLPPSFASWLSRQGLRPFRALVSYLMTCLHQQEQFLVHGPPTSLGLDDTHSLNVNQHKKYHYSGQTHGHLQSQHSHLASSGLLGVSSNSPLDLSIQTGQLTQPPISNNQKHQHHFPFSRMFSQPIDAGGPEVGSTGLLQRMALLGTQSAATSRSRSSKAVSASVSGSNGHLGLVSGPHASSSSPSSLPHTRLVMPTAGVLRIELIRDCTEGLLSSSMASCHGPQMTSNSTSSSISSCHTSSFLGRNSRRSSGLGSVSEFAPGTSSGSASSAGLGSSSTNPSSKSGSVGLGYWSSIPTSLPLRISSLTNVQCLERILAQRNYIHSLMDNYSPLSYEPLHQASSALAGGTYSTPTYYEDPLEFDLCDLSATVQPTSNYASSDSFNNDGDGDEDDELEVDDREREDLEQHRILVQDKSGKTVTAKFSDPDVEGIGDEASQFMVHSYDGFVPQDDSGMPLFEMPHLGGGVISSISRATLSLRRSGGSAVSSFRKSDFDSKRNSPHSASSVTASSGSSHHHYRQSMFGRSRRLSSRQAATQRTVGHHGRHSDSSIATHTDRIHTIGLSDNDDYEEDVNDTVDQPACDDDNDDADSLIGVDAMISGQKYNSSRHLGDPLVTSSASTLSVASSRCTGGTAFSLDHSDLTGTMDSLSTLIGLEDSVESPGRHSVDKDAETGLITTSSCGRSTYLQQEQVLESKSVSETGLFQSCSSSFANNTNTEHEEEQNEVMKVIQGQLSQENEIETPDIPAYNKTEGSAEDKDEDPATPVAIWHRKQVSQGRRFVFTRAAGGTSSAFSSPMHQSVCVSSGNANYHGQVTTGVTANALAGLNENSISNAEGRSGSHNLNGGSGGNMLQRSLRGFLQRRSAHLVSPLSSTPGAVSGIIETNEMTSSASVSRGSGRTDAMVLGVPSAGSSGFYSAASSSVSSSSGGVGEVCHQGQPKKQNHRQLRRRASAVINTNETDSTSPGFSNSLVASTGLATRSSRRRGPVSVVSSLSLIGSCSPAACTTVPSTAATATTGKSQAKLHQQQVAAMTTRNSESTNTGPSAFTGSTRQRRSKGSSLLAAFGAIATGTSLSNASVSGSSSVVNQTSDSQVASSSQTGSSVLRVGRLSSSLVQAVSASTGLMPSEVTGSRAAQSNRNRGQHGNYNHHSSHQHQHQTLHYPHQHQQQQDQPMNTGSSAMAQSQMRLSPVFYLGGHRLPPDLPLFAAIKQFSPVLTQHLAENRLSEMRDRTQKRSSEKAEAKYIEADVEGEADNDNLEDEGCEMIDQLKENQV</sequence>
<feature type="compositionally biased region" description="Acidic residues" evidence="1">
    <location>
        <begin position="1313"/>
        <end position="1327"/>
    </location>
</feature>
<organism evidence="2 3">
    <name type="scientific">Protopolystoma xenopodis</name>
    <dbReference type="NCBI Taxonomy" id="117903"/>
    <lineage>
        <taxon>Eukaryota</taxon>
        <taxon>Metazoa</taxon>
        <taxon>Spiralia</taxon>
        <taxon>Lophotrochozoa</taxon>
        <taxon>Platyhelminthes</taxon>
        <taxon>Monogenea</taxon>
        <taxon>Polyopisthocotylea</taxon>
        <taxon>Polystomatidea</taxon>
        <taxon>Polystomatidae</taxon>
        <taxon>Protopolystoma</taxon>
    </lineage>
</organism>
<gene>
    <name evidence="2" type="ORF">PXEA_LOCUS27172</name>
</gene>
<keyword evidence="3" id="KW-1185">Reference proteome</keyword>
<dbReference type="Proteomes" id="UP000784294">
    <property type="component" value="Unassembled WGS sequence"/>
</dbReference>
<feature type="region of interest" description="Disordered" evidence="1">
    <location>
        <begin position="1190"/>
        <end position="1248"/>
    </location>
</feature>
<feature type="compositionally biased region" description="Basic residues" evidence="1">
    <location>
        <begin position="580"/>
        <end position="596"/>
    </location>
</feature>
<evidence type="ECO:0000313" key="2">
    <source>
        <dbReference type="EMBL" id="VEL33732.1"/>
    </source>
</evidence>